<evidence type="ECO:0000313" key="3">
    <source>
        <dbReference type="EMBL" id="CCH33323.1"/>
    </source>
</evidence>
<protein>
    <submittedName>
        <fullName evidence="3">Uncharacterized protein</fullName>
    </submittedName>
</protein>
<name>K0K9M1_SACES</name>
<keyword evidence="4" id="KW-1185">Reference proteome</keyword>
<dbReference type="RefSeq" id="WP_015103434.1">
    <property type="nucleotide sequence ID" value="NC_019673.1"/>
</dbReference>
<accession>K0K9M1</accession>
<feature type="transmembrane region" description="Helical" evidence="2">
    <location>
        <begin position="130"/>
        <end position="153"/>
    </location>
</feature>
<feature type="transmembrane region" description="Helical" evidence="2">
    <location>
        <begin position="98"/>
        <end position="118"/>
    </location>
</feature>
<dbReference type="PATRIC" id="fig|1179773.3.peg.6113"/>
<dbReference type="EMBL" id="HE804045">
    <property type="protein sequence ID" value="CCH33323.1"/>
    <property type="molecule type" value="Genomic_DNA"/>
</dbReference>
<evidence type="ECO:0000313" key="4">
    <source>
        <dbReference type="Proteomes" id="UP000006281"/>
    </source>
</evidence>
<proteinExistence type="predicted"/>
<dbReference type="KEGG" id="sesp:BN6_60690"/>
<dbReference type="BioCyc" id="SESP1179773:BN6_RS29205-MONOMER"/>
<reference evidence="3 4" key="1">
    <citation type="journal article" date="2012" name="BMC Genomics">
        <title>Complete genome sequence of Saccharothrix espanaensis DSM 44229T and comparison to the other completely sequenced Pseudonocardiaceae.</title>
        <authorList>
            <person name="Strobel T."/>
            <person name="Al-Dilaimi A."/>
            <person name="Blom J."/>
            <person name="Gessner A."/>
            <person name="Kalinowski J."/>
            <person name="Luzhetska M."/>
            <person name="Puhler A."/>
            <person name="Szczepanowski R."/>
            <person name="Bechthold A."/>
            <person name="Ruckert C."/>
        </authorList>
    </citation>
    <scope>NUCLEOTIDE SEQUENCE [LARGE SCALE GENOMIC DNA]</scope>
    <source>
        <strain evidence="4">ATCC 51144 / DSM 44229 / JCM 9112 / NBRC 15066 / NRRL 15764</strain>
    </source>
</reference>
<dbReference type="OrthoDB" id="9853856at2"/>
<keyword evidence="2" id="KW-0812">Transmembrane</keyword>
<feature type="region of interest" description="Disordered" evidence="1">
    <location>
        <begin position="1"/>
        <end position="66"/>
    </location>
</feature>
<organism evidence="3 4">
    <name type="scientific">Saccharothrix espanaensis (strain ATCC 51144 / DSM 44229 / JCM 9112 / NBRC 15066 / NRRL 15764)</name>
    <dbReference type="NCBI Taxonomy" id="1179773"/>
    <lineage>
        <taxon>Bacteria</taxon>
        <taxon>Bacillati</taxon>
        <taxon>Actinomycetota</taxon>
        <taxon>Actinomycetes</taxon>
        <taxon>Pseudonocardiales</taxon>
        <taxon>Pseudonocardiaceae</taxon>
        <taxon>Saccharothrix</taxon>
    </lineage>
</organism>
<gene>
    <name evidence="3" type="ordered locus">BN6_60690</name>
</gene>
<feature type="compositionally biased region" description="Basic and acidic residues" evidence="1">
    <location>
        <begin position="19"/>
        <end position="52"/>
    </location>
</feature>
<evidence type="ECO:0000256" key="2">
    <source>
        <dbReference type="SAM" id="Phobius"/>
    </source>
</evidence>
<dbReference type="Proteomes" id="UP000006281">
    <property type="component" value="Chromosome"/>
</dbReference>
<feature type="transmembrane region" description="Helical" evidence="2">
    <location>
        <begin position="73"/>
        <end position="92"/>
    </location>
</feature>
<dbReference type="AlphaFoldDB" id="K0K9M1"/>
<feature type="compositionally biased region" description="Basic residues" evidence="1">
    <location>
        <begin position="9"/>
        <end position="18"/>
    </location>
</feature>
<keyword evidence="2" id="KW-1133">Transmembrane helix</keyword>
<keyword evidence="2" id="KW-0472">Membrane</keyword>
<evidence type="ECO:0000256" key="1">
    <source>
        <dbReference type="SAM" id="MobiDB-lite"/>
    </source>
</evidence>
<sequence>MSTSQDRARRAHRPPRPKSYRESFRQPYRESFPESYREPYRKTYRESSREPLRAQARRTGPPPRRRRRFLTPARIVLCLVLVLVVTAVVKVVEPTMTPLMTAGLAVALGALPLIVHLLRELREVRTRGAGPWPLVRAAFVLLVVGGAVAYLIAATIDRVTAHEAVVAERLVGPVAGRVGPLEVTVERVDVTDNFTKVTVSAVNRSGLAAKVSVVDSCRLGGEAGAELRLDGFFEVVREKFFLDVPGGGGVVRVTVAFPGTPTDRETVVALGCGSVSWSGSDPRWTGAELTGRPLKVADVRLRAVR</sequence>
<dbReference type="HOGENOM" id="CLU_911812_0_0_11"/>